<accession>A0A0F9JQA1</accession>
<sequence length="202" mass="22794">DYVERERQLEQSLGSRFIDIRWQTPSERERLAHCAVANDLQLDRIRRDLADALRYMVAAVNPEIRPSVPYLAELADFTATFRTPLKRESKMGNEIMEVPAIESPARVAQAMSRIAAGLYALGVDNLQPYMVRIAMDTIPKTRATLIQAMLEGVAGLKELAEYCGLSQRSISYVREEMKVLGFDDTKDLSFLKPIDGESEGRL</sequence>
<gene>
    <name evidence="1" type="ORF">LCGC14_1499810</name>
</gene>
<proteinExistence type="predicted"/>
<organism evidence="1">
    <name type="scientific">marine sediment metagenome</name>
    <dbReference type="NCBI Taxonomy" id="412755"/>
    <lineage>
        <taxon>unclassified sequences</taxon>
        <taxon>metagenomes</taxon>
        <taxon>ecological metagenomes</taxon>
    </lineage>
</organism>
<dbReference type="EMBL" id="LAZR01010869">
    <property type="protein sequence ID" value="KKM64606.1"/>
    <property type="molecule type" value="Genomic_DNA"/>
</dbReference>
<evidence type="ECO:0000313" key="1">
    <source>
        <dbReference type="EMBL" id="KKM64606.1"/>
    </source>
</evidence>
<protein>
    <submittedName>
        <fullName evidence="1">Uncharacterized protein</fullName>
    </submittedName>
</protein>
<name>A0A0F9JQA1_9ZZZZ</name>
<comment type="caution">
    <text evidence="1">The sequence shown here is derived from an EMBL/GenBank/DDBJ whole genome shotgun (WGS) entry which is preliminary data.</text>
</comment>
<dbReference type="AlphaFoldDB" id="A0A0F9JQA1"/>
<reference evidence="1" key="1">
    <citation type="journal article" date="2015" name="Nature">
        <title>Complex archaea that bridge the gap between prokaryotes and eukaryotes.</title>
        <authorList>
            <person name="Spang A."/>
            <person name="Saw J.H."/>
            <person name="Jorgensen S.L."/>
            <person name="Zaremba-Niedzwiedzka K."/>
            <person name="Martijn J."/>
            <person name="Lind A.E."/>
            <person name="van Eijk R."/>
            <person name="Schleper C."/>
            <person name="Guy L."/>
            <person name="Ettema T.J."/>
        </authorList>
    </citation>
    <scope>NUCLEOTIDE SEQUENCE</scope>
</reference>
<feature type="non-terminal residue" evidence="1">
    <location>
        <position position="1"/>
    </location>
</feature>